<dbReference type="GO" id="GO:0005886">
    <property type="term" value="C:plasma membrane"/>
    <property type="evidence" value="ECO:0007669"/>
    <property type="project" value="UniProtKB-SubCell"/>
</dbReference>
<keyword evidence="3" id="KW-1003">Cell membrane</keyword>
<evidence type="ECO:0000256" key="4">
    <source>
        <dbReference type="ARBA" id="ARBA00022692"/>
    </source>
</evidence>
<feature type="transmembrane region" description="Helical" evidence="7">
    <location>
        <begin position="12"/>
        <end position="29"/>
    </location>
</feature>
<comment type="similarity">
    <text evidence="2">Belongs to the CPA3 antiporters (TC 2.A.63) subunit B family.</text>
</comment>
<feature type="domain" description="Na+/H+ antiporter MnhB subunit-related protein" evidence="8">
    <location>
        <begin position="6"/>
        <end position="126"/>
    </location>
</feature>
<dbReference type="RefSeq" id="WP_136929726.1">
    <property type="nucleotide sequence ID" value="NZ_SSMQ01000013.1"/>
</dbReference>
<evidence type="ECO:0000256" key="6">
    <source>
        <dbReference type="ARBA" id="ARBA00023136"/>
    </source>
</evidence>
<reference evidence="9 10" key="1">
    <citation type="submission" date="2019-04" db="EMBL/GenBank/DDBJ databases">
        <authorList>
            <person name="Li Y."/>
            <person name="Wang J."/>
        </authorList>
    </citation>
    <scope>NUCLEOTIDE SEQUENCE [LARGE SCALE GENOMIC DNA]</scope>
    <source>
        <strain evidence="9 10">DSM 14668</strain>
    </source>
</reference>
<feature type="transmembrane region" description="Helical" evidence="7">
    <location>
        <begin position="111"/>
        <end position="133"/>
    </location>
</feature>
<comment type="subcellular location">
    <subcellularLocation>
        <location evidence="1">Cell membrane</location>
        <topology evidence="1">Multi-pass membrane protein</topology>
    </subcellularLocation>
</comment>
<evidence type="ECO:0000259" key="8">
    <source>
        <dbReference type="Pfam" id="PF04039"/>
    </source>
</evidence>
<keyword evidence="6 7" id="KW-0472">Membrane</keyword>
<comment type="caution">
    <text evidence="9">The sequence shown here is derived from an EMBL/GenBank/DDBJ whole genome shotgun (WGS) entry which is preliminary data.</text>
</comment>
<dbReference type="InterPro" id="IPR007182">
    <property type="entry name" value="MnhB"/>
</dbReference>
<gene>
    <name evidence="9" type="ORF">E8A74_15220</name>
</gene>
<accession>A0A4U1JDN2</accession>
<dbReference type="Pfam" id="PF04039">
    <property type="entry name" value="MnhB"/>
    <property type="match status" value="1"/>
</dbReference>
<dbReference type="Proteomes" id="UP000309215">
    <property type="component" value="Unassembled WGS sequence"/>
</dbReference>
<evidence type="ECO:0000256" key="2">
    <source>
        <dbReference type="ARBA" id="ARBA00009425"/>
    </source>
</evidence>
<dbReference type="PANTHER" id="PTHR33932:SF4">
    <property type="entry name" value="NA(+)_H(+) ANTIPORTER SUBUNIT B"/>
    <property type="match status" value="1"/>
</dbReference>
<evidence type="ECO:0000256" key="3">
    <source>
        <dbReference type="ARBA" id="ARBA00022475"/>
    </source>
</evidence>
<evidence type="ECO:0000256" key="7">
    <source>
        <dbReference type="SAM" id="Phobius"/>
    </source>
</evidence>
<dbReference type="EMBL" id="SSMQ01000013">
    <property type="protein sequence ID" value="TKD08630.1"/>
    <property type="molecule type" value="Genomic_DNA"/>
</dbReference>
<evidence type="ECO:0000256" key="5">
    <source>
        <dbReference type="ARBA" id="ARBA00022989"/>
    </source>
</evidence>
<protein>
    <submittedName>
        <fullName evidence="9">Na(+)/H(+) antiporter subunit B</fullName>
    </submittedName>
</protein>
<evidence type="ECO:0000313" key="10">
    <source>
        <dbReference type="Proteomes" id="UP000309215"/>
    </source>
</evidence>
<keyword evidence="5 7" id="KW-1133">Transmembrane helix</keyword>
<feature type="transmembrane region" description="Helical" evidence="7">
    <location>
        <begin position="67"/>
        <end position="91"/>
    </location>
</feature>
<dbReference type="AlphaFoldDB" id="A0A4U1JDN2"/>
<proteinExistence type="inferred from homology"/>
<keyword evidence="4 7" id="KW-0812">Transmembrane</keyword>
<feature type="transmembrane region" description="Helical" evidence="7">
    <location>
        <begin position="35"/>
        <end position="55"/>
    </location>
</feature>
<sequence>MNSFLLRQVARGVLPVAVLFAVSLLLRGHDAPGGGFVAGLVTAAAVVLHALANVAPSERARRPRVLGSVWLGLLVAAGTGLVAVAAGGPFLTHSHFDVGSGSATIHLSTTLLFDVGVFLVVVGSTITTLAAFAGGENPR</sequence>
<organism evidence="9 10">
    <name type="scientific">Polyangium fumosum</name>
    <dbReference type="NCBI Taxonomy" id="889272"/>
    <lineage>
        <taxon>Bacteria</taxon>
        <taxon>Pseudomonadati</taxon>
        <taxon>Myxococcota</taxon>
        <taxon>Polyangia</taxon>
        <taxon>Polyangiales</taxon>
        <taxon>Polyangiaceae</taxon>
        <taxon>Polyangium</taxon>
    </lineage>
</organism>
<name>A0A4U1JDN2_9BACT</name>
<dbReference type="PANTHER" id="PTHR33932">
    <property type="entry name" value="NA(+)/H(+) ANTIPORTER SUBUNIT B"/>
    <property type="match status" value="1"/>
</dbReference>
<evidence type="ECO:0000256" key="1">
    <source>
        <dbReference type="ARBA" id="ARBA00004651"/>
    </source>
</evidence>
<keyword evidence="10" id="KW-1185">Reference proteome</keyword>
<evidence type="ECO:0000313" key="9">
    <source>
        <dbReference type="EMBL" id="TKD08630.1"/>
    </source>
</evidence>
<dbReference type="InterPro" id="IPR050622">
    <property type="entry name" value="CPA3_antiporter_subunitB"/>
</dbReference>